<proteinExistence type="predicted"/>
<dbReference type="AlphaFoldDB" id="A0AAV5MXT2"/>
<protein>
    <submittedName>
        <fullName evidence="1">Uncharacterized protein</fullName>
    </submittedName>
</protein>
<keyword evidence="2" id="KW-1185">Reference proteome</keyword>
<name>A0AAV5MXT2_9ROSI</name>
<dbReference type="Proteomes" id="UP001054252">
    <property type="component" value="Unassembled WGS sequence"/>
</dbReference>
<sequence>MMQLPKGWQTVHFKKPGMAAEEVFKECEAELLHAAHNLHFLLGSLHFCQTAFQVKKCHIKFS</sequence>
<evidence type="ECO:0000313" key="2">
    <source>
        <dbReference type="Proteomes" id="UP001054252"/>
    </source>
</evidence>
<comment type="caution">
    <text evidence="1">The sequence shown here is derived from an EMBL/GenBank/DDBJ whole genome shotgun (WGS) entry which is preliminary data.</text>
</comment>
<evidence type="ECO:0000313" key="1">
    <source>
        <dbReference type="EMBL" id="GKV53884.1"/>
    </source>
</evidence>
<dbReference type="EMBL" id="BPVZ01002178">
    <property type="protein sequence ID" value="GKV53884.1"/>
    <property type="molecule type" value="Genomic_DNA"/>
</dbReference>
<organism evidence="1 2">
    <name type="scientific">Rubroshorea leprosula</name>
    <dbReference type="NCBI Taxonomy" id="152421"/>
    <lineage>
        <taxon>Eukaryota</taxon>
        <taxon>Viridiplantae</taxon>
        <taxon>Streptophyta</taxon>
        <taxon>Embryophyta</taxon>
        <taxon>Tracheophyta</taxon>
        <taxon>Spermatophyta</taxon>
        <taxon>Magnoliopsida</taxon>
        <taxon>eudicotyledons</taxon>
        <taxon>Gunneridae</taxon>
        <taxon>Pentapetalae</taxon>
        <taxon>rosids</taxon>
        <taxon>malvids</taxon>
        <taxon>Malvales</taxon>
        <taxon>Dipterocarpaceae</taxon>
        <taxon>Rubroshorea</taxon>
    </lineage>
</organism>
<accession>A0AAV5MXT2</accession>
<reference evidence="1 2" key="1">
    <citation type="journal article" date="2021" name="Commun. Biol.">
        <title>The genome of Shorea leprosula (Dipterocarpaceae) highlights the ecological relevance of drought in aseasonal tropical rainforests.</title>
        <authorList>
            <person name="Ng K.K.S."/>
            <person name="Kobayashi M.J."/>
            <person name="Fawcett J.A."/>
            <person name="Hatakeyama M."/>
            <person name="Paape T."/>
            <person name="Ng C.H."/>
            <person name="Ang C.C."/>
            <person name="Tnah L.H."/>
            <person name="Lee C.T."/>
            <person name="Nishiyama T."/>
            <person name="Sese J."/>
            <person name="O'Brien M.J."/>
            <person name="Copetti D."/>
            <person name="Mohd Noor M.I."/>
            <person name="Ong R.C."/>
            <person name="Putra M."/>
            <person name="Sireger I.Z."/>
            <person name="Indrioko S."/>
            <person name="Kosugi Y."/>
            <person name="Izuno A."/>
            <person name="Isagi Y."/>
            <person name="Lee S.L."/>
            <person name="Shimizu K.K."/>
        </authorList>
    </citation>
    <scope>NUCLEOTIDE SEQUENCE [LARGE SCALE GENOMIC DNA]</scope>
    <source>
        <strain evidence="1">214</strain>
    </source>
</reference>
<gene>
    <name evidence="1" type="ORF">SLEP1_g60397</name>
</gene>